<evidence type="ECO:0000313" key="2">
    <source>
        <dbReference type="Proteomes" id="UP001428341"/>
    </source>
</evidence>
<dbReference type="EMBL" id="JBCGBO010000002">
    <property type="protein sequence ID" value="KAK9222512.1"/>
    <property type="molecule type" value="Genomic_DNA"/>
</dbReference>
<proteinExistence type="predicted"/>
<protein>
    <submittedName>
        <fullName evidence="1">Uncharacterized protein</fullName>
    </submittedName>
</protein>
<accession>A0AAP0MYF5</accession>
<dbReference type="AlphaFoldDB" id="A0AAP0MYF5"/>
<name>A0AAP0MYF5_9ROSI</name>
<organism evidence="1 2">
    <name type="scientific">Citrus x changshan-huyou</name>
    <dbReference type="NCBI Taxonomy" id="2935761"/>
    <lineage>
        <taxon>Eukaryota</taxon>
        <taxon>Viridiplantae</taxon>
        <taxon>Streptophyta</taxon>
        <taxon>Embryophyta</taxon>
        <taxon>Tracheophyta</taxon>
        <taxon>Spermatophyta</taxon>
        <taxon>Magnoliopsida</taxon>
        <taxon>eudicotyledons</taxon>
        <taxon>Gunneridae</taxon>
        <taxon>Pentapetalae</taxon>
        <taxon>rosids</taxon>
        <taxon>malvids</taxon>
        <taxon>Sapindales</taxon>
        <taxon>Rutaceae</taxon>
        <taxon>Aurantioideae</taxon>
        <taxon>Citrus</taxon>
    </lineage>
</organism>
<dbReference type="Proteomes" id="UP001428341">
    <property type="component" value="Unassembled WGS sequence"/>
</dbReference>
<gene>
    <name evidence="1" type="ORF">WN944_010948</name>
</gene>
<reference evidence="1 2" key="1">
    <citation type="submission" date="2024-05" db="EMBL/GenBank/DDBJ databases">
        <title>Haplotype-resolved chromosome-level genome assembly of Huyou (Citrus changshanensis).</title>
        <authorList>
            <person name="Miao C."/>
            <person name="Chen W."/>
            <person name="Wu Y."/>
            <person name="Wang L."/>
            <person name="Zhao S."/>
            <person name="Grierson D."/>
            <person name="Xu C."/>
            <person name="Chen K."/>
        </authorList>
    </citation>
    <scope>NUCLEOTIDE SEQUENCE [LARGE SCALE GENOMIC DNA]</scope>
    <source>
        <strain evidence="1">01-14</strain>
        <tissue evidence="1">Leaf</tissue>
    </source>
</reference>
<keyword evidence="2" id="KW-1185">Reference proteome</keyword>
<evidence type="ECO:0000313" key="1">
    <source>
        <dbReference type="EMBL" id="KAK9222512.1"/>
    </source>
</evidence>
<comment type="caution">
    <text evidence="1">The sequence shown here is derived from an EMBL/GenBank/DDBJ whole genome shotgun (WGS) entry which is preliminary data.</text>
</comment>
<sequence length="58" mass="6149">MSCSRVWGQPLALGLGPNNLVAFSSKSASFQSIGVSGPAAAEFWRGRYSLMGSRRMIG</sequence>